<evidence type="ECO:0000256" key="9">
    <source>
        <dbReference type="RuleBase" id="RU000612"/>
    </source>
</evidence>
<dbReference type="Proteomes" id="UP000285794">
    <property type="component" value="Unassembled WGS sequence"/>
</dbReference>
<dbReference type="RefSeq" id="WP_125029240.1">
    <property type="nucleotide sequence ID" value="NZ_JAPXVP010000001.1"/>
</dbReference>
<dbReference type="GO" id="GO:0005829">
    <property type="term" value="C:cytosol"/>
    <property type="evidence" value="ECO:0007669"/>
    <property type="project" value="TreeGrafter"/>
</dbReference>
<evidence type="ECO:0000256" key="7">
    <source>
        <dbReference type="ARBA" id="ARBA00029321"/>
    </source>
</evidence>
<dbReference type="NCBIfam" id="NF010697">
    <property type="entry name" value="PRK14097.1"/>
    <property type="match status" value="1"/>
</dbReference>
<dbReference type="CDD" id="cd05016">
    <property type="entry name" value="SIS_PGI_2"/>
    <property type="match status" value="1"/>
</dbReference>
<dbReference type="InterPro" id="IPR035476">
    <property type="entry name" value="SIS_PGI_1"/>
</dbReference>
<evidence type="ECO:0000313" key="10">
    <source>
        <dbReference type="EMBL" id="RRG24828.1"/>
    </source>
</evidence>
<keyword evidence="4 8" id="KW-0963">Cytoplasm</keyword>
<dbReference type="GO" id="GO:0004347">
    <property type="term" value="F:glucose-6-phosphate isomerase activity"/>
    <property type="evidence" value="ECO:0007669"/>
    <property type="project" value="UniProtKB-UniRule"/>
</dbReference>
<dbReference type="GO" id="GO:0051156">
    <property type="term" value="P:glucose 6-phosphate metabolic process"/>
    <property type="evidence" value="ECO:0007669"/>
    <property type="project" value="TreeGrafter"/>
</dbReference>
<reference evidence="10 11" key="1">
    <citation type="submission" date="2018-07" db="EMBL/GenBank/DDBJ databases">
        <title>Draft genome sequence of Ancylomarina sp. M1P.</title>
        <authorList>
            <person name="Yadav S."/>
            <person name="Villanueva L."/>
            <person name="Damste J.S.S."/>
        </authorList>
    </citation>
    <scope>NUCLEOTIDE SEQUENCE [LARGE SCALE GENOMIC DNA]</scope>
    <source>
        <strain evidence="10 11">M1P</strain>
    </source>
</reference>
<dbReference type="FunFam" id="3.40.50.10490:FF:000016">
    <property type="entry name" value="Glucose-6-phosphate isomerase"/>
    <property type="match status" value="1"/>
</dbReference>
<dbReference type="InterPro" id="IPR035482">
    <property type="entry name" value="SIS_PGI_2"/>
</dbReference>
<sequence>MEHIKLSIDKTLTFVDREEIFQYKEESKKHLTALHAGTGKGNEYTGWVNLPSQITAAELKDIQDTANNLKERIEVLVVIGIGGSYLGAKAVNDALANNFDMLQADNENPLVLYAGQNISEDYLYELMEILENIEFGICVISKSGTTTEPALAFRLLKELLEEGVGKEEAKERIIAVTDESKGALRTLADQEGYKTFVIPDNVGGRFSVLTPVGLLPIAVAGHDITKLVEGAKAMQEFTVATEFEENPALLYAATRNVLYSKGKEIEILANYNPKLHNIAEWWKQLYGESEGKENKGIFPASVDLTSDLHSMGQYIQEGQRNIFETVLSIAKTKYKVVIPKDKDNLDKLNFLAGKRVDEVNKMAELGTQLAHVDGGVPNIRIELPELNEFYIGELLYFFEIACGVSGYILDVNPFDQPGVEAYKSNMFALLEKPGFEEETKKIKERL</sequence>
<keyword evidence="5 8" id="KW-0324">Glycolysis</keyword>
<evidence type="ECO:0000256" key="5">
    <source>
        <dbReference type="ARBA" id="ARBA00023152"/>
    </source>
</evidence>
<dbReference type="CDD" id="cd05015">
    <property type="entry name" value="SIS_PGI_1"/>
    <property type="match status" value="1"/>
</dbReference>
<evidence type="ECO:0000256" key="8">
    <source>
        <dbReference type="HAMAP-Rule" id="MF_00473"/>
    </source>
</evidence>
<dbReference type="GO" id="GO:0048029">
    <property type="term" value="F:monosaccharide binding"/>
    <property type="evidence" value="ECO:0007669"/>
    <property type="project" value="TreeGrafter"/>
</dbReference>
<evidence type="ECO:0000256" key="2">
    <source>
        <dbReference type="ARBA" id="ARBA00006604"/>
    </source>
</evidence>
<proteinExistence type="inferred from homology"/>
<keyword evidence="6 8" id="KW-0413">Isomerase</keyword>
<comment type="pathway">
    <text evidence="1 8 9">Carbohydrate degradation; glycolysis; D-glyceraldehyde 3-phosphate and glycerone phosphate from D-glucose: step 2/4.</text>
</comment>
<feature type="active site" evidence="8">
    <location>
        <position position="423"/>
    </location>
</feature>
<gene>
    <name evidence="8" type="primary">pgi</name>
    <name evidence="10" type="ORF">DWB61_02130</name>
</gene>
<comment type="pathway">
    <text evidence="8">Carbohydrate biosynthesis; gluconeogenesis.</text>
</comment>
<comment type="caution">
    <text evidence="8">Lacks conserved residue(s) required for the propagation of feature annotation.</text>
</comment>
<dbReference type="UniPathway" id="UPA00109">
    <property type="reaction ID" value="UER00181"/>
</dbReference>
<evidence type="ECO:0000256" key="4">
    <source>
        <dbReference type="ARBA" id="ARBA00022490"/>
    </source>
</evidence>
<dbReference type="PRINTS" id="PR00662">
    <property type="entry name" value="G6PISOMERASE"/>
</dbReference>
<dbReference type="PROSITE" id="PS00765">
    <property type="entry name" value="P_GLUCOSE_ISOMERASE_1"/>
    <property type="match status" value="1"/>
</dbReference>
<comment type="function">
    <text evidence="8">Catalyzes the reversible isomerization of glucose-6-phosphate to fructose-6-phosphate.</text>
</comment>
<dbReference type="EC" id="5.3.1.9" evidence="8"/>
<comment type="caution">
    <text evidence="10">The sequence shown here is derived from an EMBL/GenBank/DDBJ whole genome shotgun (WGS) entry which is preliminary data.</text>
</comment>
<dbReference type="AlphaFoldDB" id="A0A425Y8Q3"/>
<dbReference type="GO" id="GO:0006094">
    <property type="term" value="P:gluconeogenesis"/>
    <property type="evidence" value="ECO:0007669"/>
    <property type="project" value="UniProtKB-UniRule"/>
</dbReference>
<dbReference type="PANTHER" id="PTHR11469">
    <property type="entry name" value="GLUCOSE-6-PHOSPHATE ISOMERASE"/>
    <property type="match status" value="1"/>
</dbReference>
<keyword evidence="3 8" id="KW-0312">Gluconeogenesis</keyword>
<protein>
    <recommendedName>
        <fullName evidence="8">Glucose-6-phosphate isomerase</fullName>
        <shortName evidence="8">GPI</shortName>
        <ecNumber evidence="8">5.3.1.9</ecNumber>
    </recommendedName>
    <alternativeName>
        <fullName evidence="8">Phosphoglucose isomerase</fullName>
        <shortName evidence="8">PGI</shortName>
    </alternativeName>
    <alternativeName>
        <fullName evidence="8">Phosphohexose isomerase</fullName>
        <shortName evidence="8">PHI</shortName>
    </alternativeName>
</protein>
<comment type="catalytic activity">
    <reaction evidence="7 8 9">
        <text>alpha-D-glucose 6-phosphate = beta-D-fructose 6-phosphate</text>
        <dbReference type="Rhea" id="RHEA:11816"/>
        <dbReference type="ChEBI" id="CHEBI:57634"/>
        <dbReference type="ChEBI" id="CHEBI:58225"/>
        <dbReference type="EC" id="5.3.1.9"/>
    </reaction>
</comment>
<dbReference type="SUPFAM" id="SSF53697">
    <property type="entry name" value="SIS domain"/>
    <property type="match status" value="1"/>
</dbReference>
<dbReference type="GO" id="GO:0097367">
    <property type="term" value="F:carbohydrate derivative binding"/>
    <property type="evidence" value="ECO:0007669"/>
    <property type="project" value="InterPro"/>
</dbReference>
<dbReference type="OrthoDB" id="140919at2"/>
<accession>A0A425Y8Q3</accession>
<dbReference type="InterPro" id="IPR018189">
    <property type="entry name" value="Phosphoglucose_isomerase_CS"/>
</dbReference>
<dbReference type="InterPro" id="IPR046348">
    <property type="entry name" value="SIS_dom_sf"/>
</dbReference>
<comment type="subcellular location">
    <subcellularLocation>
        <location evidence="8">Cytoplasm</location>
    </subcellularLocation>
</comment>
<dbReference type="UniPathway" id="UPA00138"/>
<dbReference type="EMBL" id="QQWG01000001">
    <property type="protein sequence ID" value="RRG24828.1"/>
    <property type="molecule type" value="Genomic_DNA"/>
</dbReference>
<evidence type="ECO:0000256" key="1">
    <source>
        <dbReference type="ARBA" id="ARBA00004926"/>
    </source>
</evidence>
<evidence type="ECO:0000313" key="11">
    <source>
        <dbReference type="Proteomes" id="UP000285794"/>
    </source>
</evidence>
<comment type="similarity">
    <text evidence="2 8 9">Belongs to the GPI family.</text>
</comment>
<organism evidence="10 11">
    <name type="scientific">Ancylomarina euxinus</name>
    <dbReference type="NCBI Taxonomy" id="2283627"/>
    <lineage>
        <taxon>Bacteria</taxon>
        <taxon>Pseudomonadati</taxon>
        <taxon>Bacteroidota</taxon>
        <taxon>Bacteroidia</taxon>
        <taxon>Marinilabiliales</taxon>
        <taxon>Marinifilaceae</taxon>
        <taxon>Ancylomarina</taxon>
    </lineage>
</organism>
<dbReference type="PROSITE" id="PS51463">
    <property type="entry name" value="P_GLUCOSE_ISOMERASE_3"/>
    <property type="match status" value="1"/>
</dbReference>
<feature type="active site" description="Proton donor" evidence="8">
    <location>
        <position position="288"/>
    </location>
</feature>
<keyword evidence="11" id="KW-1185">Reference proteome</keyword>
<dbReference type="Gene3D" id="3.40.50.10490">
    <property type="entry name" value="Glucose-6-phosphate isomerase like protein, domain 1"/>
    <property type="match status" value="2"/>
</dbReference>
<dbReference type="PANTHER" id="PTHR11469:SF1">
    <property type="entry name" value="GLUCOSE-6-PHOSPHATE ISOMERASE"/>
    <property type="match status" value="1"/>
</dbReference>
<dbReference type="GO" id="GO:0006096">
    <property type="term" value="P:glycolytic process"/>
    <property type="evidence" value="ECO:0007669"/>
    <property type="project" value="UniProtKB-UniRule"/>
</dbReference>
<dbReference type="HAMAP" id="MF_00473">
    <property type="entry name" value="G6P_isomerase"/>
    <property type="match status" value="1"/>
</dbReference>
<evidence type="ECO:0000256" key="6">
    <source>
        <dbReference type="ARBA" id="ARBA00023235"/>
    </source>
</evidence>
<dbReference type="PROSITE" id="PS00174">
    <property type="entry name" value="P_GLUCOSE_ISOMERASE_2"/>
    <property type="match status" value="1"/>
</dbReference>
<evidence type="ECO:0000256" key="3">
    <source>
        <dbReference type="ARBA" id="ARBA00022432"/>
    </source>
</evidence>
<dbReference type="FunFam" id="3.40.50.10490:FF:000015">
    <property type="entry name" value="Glucose-6-phosphate isomerase"/>
    <property type="match status" value="1"/>
</dbReference>
<name>A0A425Y8Q3_9BACT</name>
<dbReference type="Pfam" id="PF00342">
    <property type="entry name" value="PGI"/>
    <property type="match status" value="1"/>
</dbReference>
<dbReference type="InterPro" id="IPR001672">
    <property type="entry name" value="G6P_Isomerase"/>
</dbReference>